<dbReference type="InterPro" id="IPR040357">
    <property type="entry name" value="Vma22/CCDC115"/>
</dbReference>
<evidence type="ECO:0000256" key="5">
    <source>
        <dbReference type="ARBA" id="ARBA00022824"/>
    </source>
</evidence>
<feature type="coiled-coil region" evidence="13">
    <location>
        <begin position="224"/>
        <end position="251"/>
    </location>
</feature>
<dbReference type="Proteomes" id="UP000824782">
    <property type="component" value="Unassembled WGS sequence"/>
</dbReference>
<sequence length="253" mass="28444">MRCPTRIRSCRDSLRSSVQFPACVASPLRSPEFTFFLTVLSSDSPHLDMTASVNETSAEMNQRLDDLLLHLMEDLEALKEKRQSLNTLIEKGWLCLSQSRYSMGNKSVSSLQYKPEMTPSVCVQESSVEDGVTTFSVEHVHPSKREKEEKLLEVENIGAAEQVLRHRGHKATTEAPKPTTTEESEKPKSSPADDPLRWFGVLVPQSLRQAQSNFRQGILLAAEVASLQSSIEETRKKYRALLAQKKREKVQSG</sequence>
<accession>A0AAV6Z6A7</accession>
<dbReference type="GO" id="GO:0005793">
    <property type="term" value="C:endoplasmic reticulum-Golgi intermediate compartment"/>
    <property type="evidence" value="ECO:0007669"/>
    <property type="project" value="UniProtKB-SubCell"/>
</dbReference>
<comment type="caution">
    <text evidence="15">The sequence shown here is derived from an EMBL/GenBank/DDBJ whole genome shotgun (WGS) entry which is preliminary data.</text>
</comment>
<evidence type="ECO:0000313" key="15">
    <source>
        <dbReference type="EMBL" id="KAG8542852.1"/>
    </source>
</evidence>
<keyword evidence="8" id="KW-0968">Cytoplasmic vesicle</keyword>
<dbReference type="EMBL" id="WNYA01004349">
    <property type="protein sequence ID" value="KAG8542852.1"/>
    <property type="molecule type" value="Genomic_DNA"/>
</dbReference>
<feature type="region of interest" description="Disordered" evidence="14">
    <location>
        <begin position="162"/>
        <end position="196"/>
    </location>
</feature>
<dbReference type="GO" id="GO:0005764">
    <property type="term" value="C:lysosome"/>
    <property type="evidence" value="ECO:0007669"/>
    <property type="project" value="UniProtKB-SubCell"/>
</dbReference>
<keyword evidence="7" id="KW-0458">Lysosome</keyword>
<keyword evidence="4" id="KW-0967">Endosome</keyword>
<keyword evidence="5" id="KW-0256">Endoplasmic reticulum</keyword>
<proteinExistence type="predicted"/>
<evidence type="ECO:0000256" key="3">
    <source>
        <dbReference type="ARBA" id="ARBA00004399"/>
    </source>
</evidence>
<evidence type="ECO:0000256" key="7">
    <source>
        <dbReference type="ARBA" id="ARBA00023228"/>
    </source>
</evidence>
<evidence type="ECO:0000256" key="8">
    <source>
        <dbReference type="ARBA" id="ARBA00023329"/>
    </source>
</evidence>
<feature type="coiled-coil region" evidence="13">
    <location>
        <begin position="61"/>
        <end position="88"/>
    </location>
</feature>
<dbReference type="GO" id="GO:0005768">
    <property type="term" value="C:endosome"/>
    <property type="evidence" value="ECO:0007669"/>
    <property type="project" value="UniProtKB-SubCell"/>
</dbReference>
<evidence type="ECO:0000256" key="6">
    <source>
        <dbReference type="ARBA" id="ARBA00023054"/>
    </source>
</evidence>
<gene>
    <name evidence="15" type="ORF">GDO81_025983</name>
</gene>
<dbReference type="PANTHER" id="PTHR31996:SF2">
    <property type="entry name" value="COILED-COIL DOMAIN-CONTAINING PROTEIN 115"/>
    <property type="match status" value="1"/>
</dbReference>
<dbReference type="Gene3D" id="1.10.287.3240">
    <property type="match status" value="1"/>
</dbReference>
<reference evidence="15" key="1">
    <citation type="thesis" date="2020" institute="ProQuest LLC" country="789 East Eisenhower Parkway, Ann Arbor, MI, USA">
        <title>Comparative Genomics and Chromosome Evolution.</title>
        <authorList>
            <person name="Mudd A.B."/>
        </authorList>
    </citation>
    <scope>NUCLEOTIDE SEQUENCE</scope>
    <source>
        <strain evidence="15">237g6f4</strain>
        <tissue evidence="15">Blood</tissue>
    </source>
</reference>
<evidence type="ECO:0000256" key="1">
    <source>
        <dbReference type="ARBA" id="ARBA00004177"/>
    </source>
</evidence>
<protein>
    <recommendedName>
        <fullName evidence="11">Vacuolar ATPase assembly protein VMA22</fullName>
    </recommendedName>
    <alternativeName>
        <fullName evidence="12">Coiled-coil domain-containing protein 115</fullName>
    </alternativeName>
</protein>
<evidence type="ECO:0000313" key="16">
    <source>
        <dbReference type="Proteomes" id="UP000824782"/>
    </source>
</evidence>
<evidence type="ECO:0000256" key="4">
    <source>
        <dbReference type="ARBA" id="ARBA00022753"/>
    </source>
</evidence>
<comment type="subcellular location">
    <subcellularLocation>
        <location evidence="9">Cytoplasmic vesicle</location>
        <location evidence="9">COPI-coated vesicle</location>
    </subcellularLocation>
    <subcellularLocation>
        <location evidence="3">Endoplasmic reticulum-Golgi intermediate compartment</location>
    </subcellularLocation>
    <subcellularLocation>
        <location evidence="1">Endosome</location>
    </subcellularLocation>
    <subcellularLocation>
        <location evidence="2">Lysosome</location>
    </subcellularLocation>
</comment>
<dbReference type="GO" id="GO:0070072">
    <property type="term" value="P:vacuolar proton-transporting V-type ATPase complex assembly"/>
    <property type="evidence" value="ECO:0007669"/>
    <property type="project" value="InterPro"/>
</dbReference>
<dbReference type="PANTHER" id="PTHR31996">
    <property type="entry name" value="COILED-COIL DOMAIN-CONTAINING PROTEIN 115"/>
    <property type="match status" value="1"/>
</dbReference>
<name>A0AAV6Z6A7_ENGPU</name>
<keyword evidence="16" id="KW-1185">Reference proteome</keyword>
<evidence type="ECO:0000256" key="14">
    <source>
        <dbReference type="SAM" id="MobiDB-lite"/>
    </source>
</evidence>
<dbReference type="GO" id="GO:0051082">
    <property type="term" value="F:unfolded protein binding"/>
    <property type="evidence" value="ECO:0007669"/>
    <property type="project" value="TreeGrafter"/>
</dbReference>
<dbReference type="GO" id="GO:0030137">
    <property type="term" value="C:COPI-coated vesicle"/>
    <property type="evidence" value="ECO:0007669"/>
    <property type="project" value="UniProtKB-SubCell"/>
</dbReference>
<evidence type="ECO:0000256" key="11">
    <source>
        <dbReference type="ARBA" id="ARBA00093634"/>
    </source>
</evidence>
<evidence type="ECO:0000256" key="12">
    <source>
        <dbReference type="ARBA" id="ARBA00093646"/>
    </source>
</evidence>
<dbReference type="AlphaFoldDB" id="A0AAV6Z6A7"/>
<dbReference type="FunFam" id="1.10.287.3240:FF:000005">
    <property type="entry name" value="coiled-coil domain-containing protein 115"/>
    <property type="match status" value="1"/>
</dbReference>
<organism evidence="15 16">
    <name type="scientific">Engystomops pustulosus</name>
    <name type="common">Tungara frog</name>
    <name type="synonym">Physalaemus pustulosus</name>
    <dbReference type="NCBI Taxonomy" id="76066"/>
    <lineage>
        <taxon>Eukaryota</taxon>
        <taxon>Metazoa</taxon>
        <taxon>Chordata</taxon>
        <taxon>Craniata</taxon>
        <taxon>Vertebrata</taxon>
        <taxon>Euteleostomi</taxon>
        <taxon>Amphibia</taxon>
        <taxon>Batrachia</taxon>
        <taxon>Anura</taxon>
        <taxon>Neobatrachia</taxon>
        <taxon>Hyloidea</taxon>
        <taxon>Leptodactylidae</taxon>
        <taxon>Leiuperinae</taxon>
        <taxon>Engystomops</taxon>
    </lineage>
</organism>
<evidence type="ECO:0000256" key="9">
    <source>
        <dbReference type="ARBA" id="ARBA00046287"/>
    </source>
</evidence>
<evidence type="ECO:0000256" key="13">
    <source>
        <dbReference type="SAM" id="Coils"/>
    </source>
</evidence>
<evidence type="ECO:0000256" key="10">
    <source>
        <dbReference type="ARBA" id="ARBA00064380"/>
    </source>
</evidence>
<comment type="subunit">
    <text evidence="10">Accessory component of the multisubunit proton-transporting vacuolar (V)-ATPase protein pump.</text>
</comment>
<keyword evidence="6 13" id="KW-0175">Coiled coil</keyword>
<evidence type="ECO:0000256" key="2">
    <source>
        <dbReference type="ARBA" id="ARBA00004371"/>
    </source>
</evidence>
<dbReference type="Pfam" id="PF21730">
    <property type="entry name" value="Vma22_CCDC115"/>
    <property type="match status" value="1"/>
</dbReference>